<evidence type="ECO:0000256" key="1">
    <source>
        <dbReference type="ARBA" id="ARBA00001946"/>
    </source>
</evidence>
<accession>A0A831XCQ3</accession>
<dbReference type="SUPFAM" id="SSF81301">
    <property type="entry name" value="Nucleotidyltransferase"/>
    <property type="match status" value="1"/>
</dbReference>
<dbReference type="PANTHER" id="PTHR33571:SF14">
    <property type="entry name" value="PROTEIN ADENYLYLTRANSFERASE MJ0435-RELATED"/>
    <property type="match status" value="1"/>
</dbReference>
<dbReference type="PANTHER" id="PTHR33571">
    <property type="entry name" value="SSL8005 PROTEIN"/>
    <property type="match status" value="1"/>
</dbReference>
<dbReference type="EMBL" id="DSOV01000001">
    <property type="protein sequence ID" value="HEN40794.1"/>
    <property type="molecule type" value="Genomic_DNA"/>
</dbReference>
<gene>
    <name evidence="11" type="ORF">ENQ87_00225</name>
</gene>
<dbReference type="InterPro" id="IPR052038">
    <property type="entry name" value="Type-VII_TA_antitoxin"/>
</dbReference>
<keyword evidence="7" id="KW-0067">ATP-binding</keyword>
<dbReference type="Gene3D" id="3.30.460.10">
    <property type="entry name" value="Beta Polymerase, domain 2"/>
    <property type="match status" value="1"/>
</dbReference>
<dbReference type="Pfam" id="PF01909">
    <property type="entry name" value="NTP_transf_2"/>
    <property type="match status" value="1"/>
</dbReference>
<evidence type="ECO:0000256" key="2">
    <source>
        <dbReference type="ARBA" id="ARBA00022649"/>
    </source>
</evidence>
<comment type="caution">
    <text evidence="11">The sequence shown here is derived from an EMBL/GenBank/DDBJ whole genome shotgun (WGS) entry which is preliminary data.</text>
</comment>
<keyword evidence="3 11" id="KW-0808">Transferase</keyword>
<evidence type="ECO:0000256" key="3">
    <source>
        <dbReference type="ARBA" id="ARBA00022679"/>
    </source>
</evidence>
<evidence type="ECO:0000313" key="11">
    <source>
        <dbReference type="EMBL" id="HEN40794.1"/>
    </source>
</evidence>
<keyword evidence="6" id="KW-0547">Nucleotide-binding</keyword>
<proteinExistence type="inferred from homology"/>
<keyword evidence="4" id="KW-0548">Nucleotidyltransferase</keyword>
<keyword evidence="2" id="KW-1277">Toxin-antitoxin system</keyword>
<protein>
    <submittedName>
        <fullName evidence="11">Nucleotidyltransferase</fullName>
    </submittedName>
</protein>
<evidence type="ECO:0000256" key="5">
    <source>
        <dbReference type="ARBA" id="ARBA00022723"/>
    </source>
</evidence>
<keyword evidence="5" id="KW-0479">Metal-binding</keyword>
<comment type="similarity">
    <text evidence="9">Belongs to the MntA antitoxin family.</text>
</comment>
<evidence type="ECO:0000256" key="7">
    <source>
        <dbReference type="ARBA" id="ARBA00022840"/>
    </source>
</evidence>
<evidence type="ECO:0000256" key="6">
    <source>
        <dbReference type="ARBA" id="ARBA00022741"/>
    </source>
</evidence>
<dbReference type="GO" id="GO:0005524">
    <property type="term" value="F:ATP binding"/>
    <property type="evidence" value="ECO:0007669"/>
    <property type="project" value="UniProtKB-KW"/>
</dbReference>
<evidence type="ECO:0000256" key="8">
    <source>
        <dbReference type="ARBA" id="ARBA00022842"/>
    </source>
</evidence>
<reference evidence="11" key="1">
    <citation type="journal article" date="2020" name="mSystems">
        <title>Genome- and Community-Level Interaction Insights into Carbon Utilization and Element Cycling Functions of Hydrothermarchaeota in Hydrothermal Sediment.</title>
        <authorList>
            <person name="Zhou Z."/>
            <person name="Liu Y."/>
            <person name="Xu W."/>
            <person name="Pan J."/>
            <person name="Luo Z.H."/>
            <person name="Li M."/>
        </authorList>
    </citation>
    <scope>NUCLEOTIDE SEQUENCE [LARGE SCALE GENOMIC DNA]</scope>
    <source>
        <strain evidence="11">SpSt-349</strain>
    </source>
</reference>
<dbReference type="CDD" id="cd05403">
    <property type="entry name" value="NT_KNTase_like"/>
    <property type="match status" value="1"/>
</dbReference>
<comment type="cofactor">
    <cofactor evidence="1">
        <name>Mg(2+)</name>
        <dbReference type="ChEBI" id="CHEBI:18420"/>
    </cofactor>
</comment>
<keyword evidence="8" id="KW-0460">Magnesium</keyword>
<name>A0A831XCQ3_GEOME</name>
<evidence type="ECO:0000256" key="4">
    <source>
        <dbReference type="ARBA" id="ARBA00022695"/>
    </source>
</evidence>
<dbReference type="AlphaFoldDB" id="A0A831XCQ3"/>
<dbReference type="InterPro" id="IPR002934">
    <property type="entry name" value="Polymerase_NTP_transf_dom"/>
</dbReference>
<sequence length="101" mass="11599">MKKVRTRSELLSVLKSCKGGLAERFGVIDLAVFGSYAKDQQKKRSDVDLLVELEKSHKTFDNYMELKFFLSRVIGGKVDLVLKDSIRDELKTRIIREAIHV</sequence>
<dbReference type="InterPro" id="IPR043519">
    <property type="entry name" value="NT_sf"/>
</dbReference>
<evidence type="ECO:0000256" key="9">
    <source>
        <dbReference type="ARBA" id="ARBA00038276"/>
    </source>
</evidence>
<dbReference type="GO" id="GO:0016779">
    <property type="term" value="F:nucleotidyltransferase activity"/>
    <property type="evidence" value="ECO:0007669"/>
    <property type="project" value="UniProtKB-KW"/>
</dbReference>
<organism evidence="11">
    <name type="scientific">Geobacter metallireducens</name>
    <dbReference type="NCBI Taxonomy" id="28232"/>
    <lineage>
        <taxon>Bacteria</taxon>
        <taxon>Pseudomonadati</taxon>
        <taxon>Thermodesulfobacteriota</taxon>
        <taxon>Desulfuromonadia</taxon>
        <taxon>Geobacterales</taxon>
        <taxon>Geobacteraceae</taxon>
        <taxon>Geobacter</taxon>
    </lineage>
</organism>
<dbReference type="GO" id="GO:0046872">
    <property type="term" value="F:metal ion binding"/>
    <property type="evidence" value="ECO:0007669"/>
    <property type="project" value="UniProtKB-KW"/>
</dbReference>
<feature type="domain" description="Polymerase nucleotidyl transferase" evidence="10">
    <location>
        <begin position="15"/>
        <end position="98"/>
    </location>
</feature>
<evidence type="ECO:0000259" key="10">
    <source>
        <dbReference type="Pfam" id="PF01909"/>
    </source>
</evidence>